<keyword evidence="3" id="KW-0804">Transcription</keyword>
<evidence type="ECO:0000259" key="5">
    <source>
        <dbReference type="SMART" id="SM00895"/>
    </source>
</evidence>
<keyword evidence="1" id="KW-0805">Transcription regulation</keyword>
<evidence type="ECO:0000256" key="3">
    <source>
        <dbReference type="ARBA" id="ARBA00023163"/>
    </source>
</evidence>
<comment type="caution">
    <text evidence="6">The sequence shown here is derived from an EMBL/GenBank/DDBJ whole genome shotgun (WGS) entry which is preliminary data.</text>
</comment>
<keyword evidence="2" id="KW-0238">DNA-binding</keyword>
<reference evidence="6 7" key="1">
    <citation type="submission" date="2018-08" db="EMBL/GenBank/DDBJ databases">
        <title>Sequencing the genomes of 1000 actinobacteria strains.</title>
        <authorList>
            <person name="Klenk H.-P."/>
        </authorList>
    </citation>
    <scope>NUCLEOTIDE SEQUENCE [LARGE SCALE GENOMIC DNA]</scope>
    <source>
        <strain evidence="6 7">DSM 43927</strain>
    </source>
</reference>
<dbReference type="InterPro" id="IPR036388">
    <property type="entry name" value="WH-like_DNA-bd_sf"/>
</dbReference>
<accession>A0A3D9SIY0</accession>
<dbReference type="AlphaFoldDB" id="A0A3D9SIY0"/>
<dbReference type="GO" id="GO:0003677">
    <property type="term" value="F:DNA binding"/>
    <property type="evidence" value="ECO:0007669"/>
    <property type="project" value="UniProtKB-KW"/>
</dbReference>
<feature type="domain" description="GntR C-terminal" evidence="5">
    <location>
        <begin position="124"/>
        <end position="252"/>
    </location>
</feature>
<dbReference type="InterPro" id="IPR000524">
    <property type="entry name" value="Tscrpt_reg_HTH_GntR"/>
</dbReference>
<dbReference type="PANTHER" id="PTHR43537:SF5">
    <property type="entry name" value="UXU OPERON TRANSCRIPTIONAL REGULATOR"/>
    <property type="match status" value="1"/>
</dbReference>
<proteinExistence type="predicted"/>
<dbReference type="PANTHER" id="PTHR43537">
    <property type="entry name" value="TRANSCRIPTIONAL REGULATOR, GNTR FAMILY"/>
    <property type="match status" value="1"/>
</dbReference>
<feature type="region of interest" description="Disordered" evidence="4">
    <location>
        <begin position="1"/>
        <end position="35"/>
    </location>
</feature>
<dbReference type="SUPFAM" id="SSF48008">
    <property type="entry name" value="GntR ligand-binding domain-like"/>
    <property type="match status" value="1"/>
</dbReference>
<evidence type="ECO:0000313" key="7">
    <source>
        <dbReference type="Proteomes" id="UP000256661"/>
    </source>
</evidence>
<feature type="compositionally biased region" description="Basic and acidic residues" evidence="4">
    <location>
        <begin position="21"/>
        <end position="35"/>
    </location>
</feature>
<keyword evidence="7" id="KW-1185">Reference proteome</keyword>
<protein>
    <submittedName>
        <fullName evidence="6">GntR family transcriptional regulator</fullName>
    </submittedName>
</protein>
<dbReference type="Gene3D" id="1.20.120.530">
    <property type="entry name" value="GntR ligand-binding domain-like"/>
    <property type="match status" value="1"/>
</dbReference>
<dbReference type="EMBL" id="QTTT01000001">
    <property type="protein sequence ID" value="REE95657.1"/>
    <property type="molecule type" value="Genomic_DNA"/>
</dbReference>
<dbReference type="GO" id="GO:0003700">
    <property type="term" value="F:DNA-binding transcription factor activity"/>
    <property type="evidence" value="ECO:0007669"/>
    <property type="project" value="InterPro"/>
</dbReference>
<gene>
    <name evidence="6" type="ORF">DFJ69_1066</name>
</gene>
<dbReference type="OrthoDB" id="3232242at2"/>
<dbReference type="SMART" id="SM00895">
    <property type="entry name" value="FCD"/>
    <property type="match status" value="1"/>
</dbReference>
<evidence type="ECO:0000256" key="1">
    <source>
        <dbReference type="ARBA" id="ARBA00023015"/>
    </source>
</evidence>
<dbReference type="InterPro" id="IPR036390">
    <property type="entry name" value="WH_DNA-bd_sf"/>
</dbReference>
<dbReference type="InterPro" id="IPR011711">
    <property type="entry name" value="GntR_C"/>
</dbReference>
<name>A0A3D9SIY0_9ACTN</name>
<organism evidence="6 7">
    <name type="scientific">Thermomonospora umbrina</name>
    <dbReference type="NCBI Taxonomy" id="111806"/>
    <lineage>
        <taxon>Bacteria</taxon>
        <taxon>Bacillati</taxon>
        <taxon>Actinomycetota</taxon>
        <taxon>Actinomycetes</taxon>
        <taxon>Streptosporangiales</taxon>
        <taxon>Thermomonosporaceae</taxon>
        <taxon>Thermomonospora</taxon>
    </lineage>
</organism>
<dbReference type="Gene3D" id="1.10.10.10">
    <property type="entry name" value="Winged helix-like DNA-binding domain superfamily/Winged helix DNA-binding domain"/>
    <property type="match status" value="1"/>
</dbReference>
<evidence type="ECO:0000313" key="6">
    <source>
        <dbReference type="EMBL" id="REE95657.1"/>
    </source>
</evidence>
<dbReference type="Pfam" id="PF07729">
    <property type="entry name" value="FCD"/>
    <property type="match status" value="1"/>
</dbReference>
<evidence type="ECO:0000256" key="4">
    <source>
        <dbReference type="SAM" id="MobiDB-lite"/>
    </source>
</evidence>
<dbReference type="InterPro" id="IPR008920">
    <property type="entry name" value="TF_FadR/GntR_C"/>
</dbReference>
<dbReference type="Proteomes" id="UP000256661">
    <property type="component" value="Unassembled WGS sequence"/>
</dbReference>
<dbReference type="SUPFAM" id="SSF46785">
    <property type="entry name" value="Winged helix' DNA-binding domain"/>
    <property type="match status" value="1"/>
</dbReference>
<dbReference type="Pfam" id="PF00392">
    <property type="entry name" value="GntR"/>
    <property type="match status" value="1"/>
</dbReference>
<feature type="compositionally biased region" description="Basic and acidic residues" evidence="4">
    <location>
        <begin position="1"/>
        <end position="13"/>
    </location>
</feature>
<evidence type="ECO:0000256" key="2">
    <source>
        <dbReference type="ARBA" id="ARBA00023125"/>
    </source>
</evidence>
<sequence>MTNSVRGRERVATVDDSEVPGARHEGRWRPGDVRSRAETAAGRIAELAAGAEPGTRLGTKQELRALCGVSVSTFNEALRLLQARRLVAVRPGPGGGLFVAEQSPMVRLGNSVLALDAERTSVADAVRIRDALDPLLVEDALAHASPADIAVLRKRLTPMAEAAEAGDAVAFVRANWRLHAAIAELSPNRMLRSLYGMLLDVIEGHTRSVLPGDRPLPEYVRERHRLHADLVDALERRDRAEAMRLIRAHTTTSIPSAGD</sequence>